<protein>
    <submittedName>
        <fullName evidence="1">Uncharacterized protein</fullName>
    </submittedName>
</protein>
<evidence type="ECO:0000313" key="1">
    <source>
        <dbReference type="EMBL" id="JAH28507.1"/>
    </source>
</evidence>
<dbReference type="EMBL" id="GBXM01080070">
    <property type="protein sequence ID" value="JAH28507.1"/>
    <property type="molecule type" value="Transcribed_RNA"/>
</dbReference>
<proteinExistence type="predicted"/>
<sequence length="16" mass="2013">MLTVSWRWREYSGRGE</sequence>
<name>A0A0E9RI77_ANGAN</name>
<accession>A0A0E9RI77</accession>
<reference evidence="1" key="2">
    <citation type="journal article" date="2015" name="Fish Shellfish Immunol.">
        <title>Early steps in the European eel (Anguilla anguilla)-Vibrio vulnificus interaction in the gills: Role of the RtxA13 toxin.</title>
        <authorList>
            <person name="Callol A."/>
            <person name="Pajuelo D."/>
            <person name="Ebbesson L."/>
            <person name="Teles M."/>
            <person name="MacKenzie S."/>
            <person name="Amaro C."/>
        </authorList>
    </citation>
    <scope>NUCLEOTIDE SEQUENCE</scope>
</reference>
<reference evidence="1" key="1">
    <citation type="submission" date="2014-11" db="EMBL/GenBank/DDBJ databases">
        <authorList>
            <person name="Amaro Gonzalez C."/>
        </authorList>
    </citation>
    <scope>NUCLEOTIDE SEQUENCE</scope>
</reference>
<dbReference type="AlphaFoldDB" id="A0A0E9RI77"/>
<dbReference type="EMBL" id="GBXM01009322">
    <property type="protein sequence ID" value="JAH99255.1"/>
    <property type="molecule type" value="Transcribed_RNA"/>
</dbReference>
<organism evidence="1">
    <name type="scientific">Anguilla anguilla</name>
    <name type="common">European freshwater eel</name>
    <name type="synonym">Muraena anguilla</name>
    <dbReference type="NCBI Taxonomy" id="7936"/>
    <lineage>
        <taxon>Eukaryota</taxon>
        <taxon>Metazoa</taxon>
        <taxon>Chordata</taxon>
        <taxon>Craniata</taxon>
        <taxon>Vertebrata</taxon>
        <taxon>Euteleostomi</taxon>
        <taxon>Actinopterygii</taxon>
        <taxon>Neopterygii</taxon>
        <taxon>Teleostei</taxon>
        <taxon>Anguilliformes</taxon>
        <taxon>Anguillidae</taxon>
        <taxon>Anguilla</taxon>
    </lineage>
</organism>